<sequence length="192" mass="21929">MEEASNVHFCGVCWKAFSKPLHWQDWGAHKKKLLWRLQLWRCSSLQHNSAGTCSQRRLNSRTRDRLVSSHVDLRWYGRDRRTIKGTHNQEAVHLAPSRTLPAASHEPAITLPSRGGPQKLDRAALTGVEKNPGTVERQPTARIAYYAPRAPFPPPSPHLQAASVRPQRWHLSPLPQRMLRARTNSRCPPRPQ</sequence>
<evidence type="ECO:0000313" key="2">
    <source>
        <dbReference type="Proteomes" id="UP000799779"/>
    </source>
</evidence>
<dbReference type="AlphaFoldDB" id="A0A6A5WB30"/>
<dbReference type="EMBL" id="ML977614">
    <property type="protein sequence ID" value="KAF1997351.1"/>
    <property type="molecule type" value="Genomic_DNA"/>
</dbReference>
<name>A0A6A5WB30_9PLEO</name>
<evidence type="ECO:0000313" key="1">
    <source>
        <dbReference type="EMBL" id="KAF1997351.1"/>
    </source>
</evidence>
<accession>A0A6A5WB30</accession>
<gene>
    <name evidence="1" type="ORF">P154DRAFT_282060</name>
</gene>
<protein>
    <submittedName>
        <fullName evidence="1">Uncharacterized protein</fullName>
    </submittedName>
</protein>
<keyword evidence="2" id="KW-1185">Reference proteome</keyword>
<organism evidence="1 2">
    <name type="scientific">Amniculicola lignicola CBS 123094</name>
    <dbReference type="NCBI Taxonomy" id="1392246"/>
    <lineage>
        <taxon>Eukaryota</taxon>
        <taxon>Fungi</taxon>
        <taxon>Dikarya</taxon>
        <taxon>Ascomycota</taxon>
        <taxon>Pezizomycotina</taxon>
        <taxon>Dothideomycetes</taxon>
        <taxon>Pleosporomycetidae</taxon>
        <taxon>Pleosporales</taxon>
        <taxon>Amniculicolaceae</taxon>
        <taxon>Amniculicola</taxon>
    </lineage>
</organism>
<proteinExistence type="predicted"/>
<dbReference type="Proteomes" id="UP000799779">
    <property type="component" value="Unassembled WGS sequence"/>
</dbReference>
<reference evidence="1" key="1">
    <citation type="journal article" date="2020" name="Stud. Mycol.">
        <title>101 Dothideomycetes genomes: a test case for predicting lifestyles and emergence of pathogens.</title>
        <authorList>
            <person name="Haridas S."/>
            <person name="Albert R."/>
            <person name="Binder M."/>
            <person name="Bloem J."/>
            <person name="Labutti K."/>
            <person name="Salamov A."/>
            <person name="Andreopoulos B."/>
            <person name="Baker S."/>
            <person name="Barry K."/>
            <person name="Bills G."/>
            <person name="Bluhm B."/>
            <person name="Cannon C."/>
            <person name="Castanera R."/>
            <person name="Culley D."/>
            <person name="Daum C."/>
            <person name="Ezra D."/>
            <person name="Gonzalez J."/>
            <person name="Henrissat B."/>
            <person name="Kuo A."/>
            <person name="Liang C."/>
            <person name="Lipzen A."/>
            <person name="Lutzoni F."/>
            <person name="Magnuson J."/>
            <person name="Mondo S."/>
            <person name="Nolan M."/>
            <person name="Ohm R."/>
            <person name="Pangilinan J."/>
            <person name="Park H.-J."/>
            <person name="Ramirez L."/>
            <person name="Alfaro M."/>
            <person name="Sun H."/>
            <person name="Tritt A."/>
            <person name="Yoshinaga Y."/>
            <person name="Zwiers L.-H."/>
            <person name="Turgeon B."/>
            <person name="Goodwin S."/>
            <person name="Spatafora J."/>
            <person name="Crous P."/>
            <person name="Grigoriev I."/>
        </authorList>
    </citation>
    <scope>NUCLEOTIDE SEQUENCE</scope>
    <source>
        <strain evidence="1">CBS 123094</strain>
    </source>
</reference>